<evidence type="ECO:0000256" key="7">
    <source>
        <dbReference type="ARBA" id="ARBA00022989"/>
    </source>
</evidence>
<dbReference type="InterPro" id="IPR011527">
    <property type="entry name" value="ABC1_TM_dom"/>
</dbReference>
<keyword evidence="7 9" id="KW-1133">Transmembrane helix</keyword>
<evidence type="ECO:0000256" key="9">
    <source>
        <dbReference type="SAM" id="Phobius"/>
    </source>
</evidence>
<evidence type="ECO:0000259" key="11">
    <source>
        <dbReference type="PROSITE" id="PS50929"/>
    </source>
</evidence>
<comment type="caution">
    <text evidence="12">The sequence shown here is derived from an EMBL/GenBank/DDBJ whole genome shotgun (WGS) entry which is preliminary data.</text>
</comment>
<evidence type="ECO:0000313" key="13">
    <source>
        <dbReference type="Proteomes" id="UP000667802"/>
    </source>
</evidence>
<evidence type="ECO:0000256" key="6">
    <source>
        <dbReference type="ARBA" id="ARBA00022840"/>
    </source>
</evidence>
<dbReference type="Proteomes" id="UP000667802">
    <property type="component" value="Unassembled WGS sequence"/>
</dbReference>
<dbReference type="PROSITE" id="PS50929">
    <property type="entry name" value="ABC_TM1F"/>
    <property type="match status" value="1"/>
</dbReference>
<dbReference type="SUPFAM" id="SSF52540">
    <property type="entry name" value="P-loop containing nucleoside triphosphate hydrolases"/>
    <property type="match status" value="1"/>
</dbReference>
<dbReference type="InterPro" id="IPR022515">
    <property type="entry name" value="NHPM_micro_ABC2"/>
</dbReference>
<keyword evidence="13" id="KW-1185">Reference proteome</keyword>
<protein>
    <submittedName>
        <fullName evidence="12">NHLP bacteriocin export ABC transporter permease/ATPase subunit</fullName>
    </submittedName>
</protein>
<gene>
    <name evidence="12" type="ORF">G7B40_021120</name>
</gene>
<dbReference type="InterPro" id="IPR003593">
    <property type="entry name" value="AAA+_ATPase"/>
</dbReference>
<dbReference type="PROSITE" id="PS50893">
    <property type="entry name" value="ABC_TRANSPORTER_2"/>
    <property type="match status" value="1"/>
</dbReference>
<dbReference type="InterPro" id="IPR017871">
    <property type="entry name" value="ABC_transporter-like_CS"/>
</dbReference>
<dbReference type="GO" id="GO:0140359">
    <property type="term" value="F:ABC-type transporter activity"/>
    <property type="evidence" value="ECO:0007669"/>
    <property type="project" value="InterPro"/>
</dbReference>
<dbReference type="Gene3D" id="1.20.1560.10">
    <property type="entry name" value="ABC transporter type 1, transmembrane domain"/>
    <property type="match status" value="1"/>
</dbReference>
<dbReference type="NCBIfam" id="TIGR03797">
    <property type="entry name" value="NHLM_micro_ABC2"/>
    <property type="match status" value="1"/>
</dbReference>
<evidence type="ECO:0000256" key="3">
    <source>
        <dbReference type="ARBA" id="ARBA00022475"/>
    </source>
</evidence>
<feature type="transmembrane region" description="Helical" evidence="9">
    <location>
        <begin position="415"/>
        <end position="439"/>
    </location>
</feature>
<dbReference type="Pfam" id="PF00664">
    <property type="entry name" value="ABC_membrane"/>
    <property type="match status" value="1"/>
</dbReference>
<feature type="domain" description="ABC transmembrane type-1" evidence="11">
    <location>
        <begin position="416"/>
        <end position="699"/>
    </location>
</feature>
<dbReference type="GO" id="GO:0005886">
    <property type="term" value="C:plasma membrane"/>
    <property type="evidence" value="ECO:0007669"/>
    <property type="project" value="UniProtKB-SubCell"/>
</dbReference>
<sequence length="966" mass="105801">MLNQDNNKDFQGKIYQLQGNEPLLLDKPQMVWVIQSGAVALFAVEVKDGAIIGSRSYLFSCASGEALFGVAPHSNSQNRSILAVPIEQTELLLLHPECCIELVKSGNTKAIALIDDWVQKLGNTLSHTNKPAIQVQAEGESRLSLIENQTLQPKAGHNCWIHIQQGSVSLMGLAELTVTSETDFFPLSDRMWLKANGTVQLITQTTLSLHDPSILLTGLSELHSKLLDYTNLLNQQQAQEERQRLQIQERLNRQVTVEALGELASTLNAKDANLFMEGVPLLVVAGAVGRSLGITINPPARSENLERVKEPLEAIARSSKLRIRKVLLRDKWWQKNSGPLVAYTLQDKQPVALLPISPTRYELFDPIKQTRTPVDDRIADTLDPFAYIFCQSLPDKALKALGLIGFAFKDTVRDLLITLLCGIVISVLGMLTPQATTILLDHAIPDSDRGLVLQVGVGLFVAAVGAAVFQIAQSLSLLRVETKTETLMQPAVWSRLLNLPVSFFRKYTMGDLLSRVLAITAISRELSGTTVVSFISGLFAVLYLVLLINYSLQLSFVPIVTALVTAAVTILSTVFLFQAITPLLELQGDINGLTVQMINGVSKLRLAGAEGRAFATWSKRYTQQMKLTLKSQNIVDWVRFFNTIIPTISSGAMFWLVLQLMHANQTAMTVGTFLAFQTASGTFIHGVSGVSNTVSGTLRVIPQFQRMKPILAGKPEVEMSTTDPGRLIGRITVDHVIFRYRSDGPLILDDVSLHAEPGEFIALVGGSGSGKSTIFRLLLGFETPQAGAIYYDGQDLSGVDIDAVRRQLGVVLQNGRLMSASIFDNIAGGAQVTLNEAWEAAWMSGLADDIANMPMEMHTVISEGGSNISGGQRQRLLIARALVLKPRILLFDEATSALDNKTQAIVSQSLDQLQVTRVVIAHRLSTIRNADRIYVLNKGQILQQGKFEELANQEGLFAQLMARQMA</sequence>
<dbReference type="InterPro" id="IPR036640">
    <property type="entry name" value="ABC1_TM_sf"/>
</dbReference>
<keyword evidence="8 9" id="KW-0472">Membrane</keyword>
<organism evidence="12 13">
    <name type="scientific">Aetokthonos hydrillicola Thurmond2011</name>
    <dbReference type="NCBI Taxonomy" id="2712845"/>
    <lineage>
        <taxon>Bacteria</taxon>
        <taxon>Bacillati</taxon>
        <taxon>Cyanobacteriota</taxon>
        <taxon>Cyanophyceae</taxon>
        <taxon>Nostocales</taxon>
        <taxon>Hapalosiphonaceae</taxon>
        <taxon>Aetokthonos</taxon>
    </lineage>
</organism>
<evidence type="ECO:0000313" key="12">
    <source>
        <dbReference type="EMBL" id="MDR9897050.1"/>
    </source>
</evidence>
<keyword evidence="5" id="KW-0547">Nucleotide-binding</keyword>
<evidence type="ECO:0000256" key="1">
    <source>
        <dbReference type="ARBA" id="ARBA00004651"/>
    </source>
</evidence>
<dbReference type="PROSITE" id="PS00211">
    <property type="entry name" value="ABC_TRANSPORTER_1"/>
    <property type="match status" value="1"/>
</dbReference>
<dbReference type="InterPro" id="IPR027417">
    <property type="entry name" value="P-loop_NTPase"/>
</dbReference>
<dbReference type="PANTHER" id="PTHR24221">
    <property type="entry name" value="ATP-BINDING CASSETTE SUB-FAMILY B"/>
    <property type="match status" value="1"/>
</dbReference>
<dbReference type="PANTHER" id="PTHR24221:SF654">
    <property type="entry name" value="ATP-BINDING CASSETTE SUB-FAMILY B MEMBER 6"/>
    <property type="match status" value="1"/>
</dbReference>
<dbReference type="InterPro" id="IPR003439">
    <property type="entry name" value="ABC_transporter-like_ATP-bd"/>
</dbReference>
<evidence type="ECO:0000256" key="8">
    <source>
        <dbReference type="ARBA" id="ARBA00023136"/>
    </source>
</evidence>
<dbReference type="EMBL" id="JAALHA020000010">
    <property type="protein sequence ID" value="MDR9897050.1"/>
    <property type="molecule type" value="Genomic_DNA"/>
</dbReference>
<accession>A0AAP5M9A6</accession>
<dbReference type="GO" id="GO:0005524">
    <property type="term" value="F:ATP binding"/>
    <property type="evidence" value="ECO:0007669"/>
    <property type="project" value="UniProtKB-KW"/>
</dbReference>
<dbReference type="GO" id="GO:0034040">
    <property type="term" value="F:ATPase-coupled lipid transmembrane transporter activity"/>
    <property type="evidence" value="ECO:0007669"/>
    <property type="project" value="TreeGrafter"/>
</dbReference>
<evidence type="ECO:0000256" key="2">
    <source>
        <dbReference type="ARBA" id="ARBA00022448"/>
    </source>
</evidence>
<reference evidence="13" key="1">
    <citation type="journal article" date="2021" name="Science">
        <title>Hunting the eagle killer: A cyanobacterial neurotoxin causes vacuolar myelinopathy.</title>
        <authorList>
            <person name="Breinlinger S."/>
            <person name="Phillips T.J."/>
            <person name="Haram B.N."/>
            <person name="Mares J."/>
            <person name="Martinez Yerena J.A."/>
            <person name="Hrouzek P."/>
            <person name="Sobotka R."/>
            <person name="Henderson W.M."/>
            <person name="Schmieder P."/>
            <person name="Williams S.M."/>
            <person name="Lauderdale J.D."/>
            <person name="Wilde H.D."/>
            <person name="Gerrin W."/>
            <person name="Kust A."/>
            <person name="Washington J.W."/>
            <person name="Wagner C."/>
            <person name="Geier B."/>
            <person name="Liebeke M."/>
            <person name="Enke H."/>
            <person name="Niedermeyer T.H.J."/>
            <person name="Wilde S.B."/>
        </authorList>
    </citation>
    <scope>NUCLEOTIDE SEQUENCE [LARGE SCALE GENOMIC DNA]</scope>
    <source>
        <strain evidence="13">Thurmond2011</strain>
    </source>
</reference>
<dbReference type="Pfam" id="PF00005">
    <property type="entry name" value="ABC_tran"/>
    <property type="match status" value="1"/>
</dbReference>
<feature type="transmembrane region" description="Helical" evidence="9">
    <location>
        <begin position="529"/>
        <end position="550"/>
    </location>
</feature>
<dbReference type="GO" id="GO:0016887">
    <property type="term" value="F:ATP hydrolysis activity"/>
    <property type="evidence" value="ECO:0007669"/>
    <property type="project" value="InterPro"/>
</dbReference>
<keyword evidence="6" id="KW-0067">ATP-binding</keyword>
<evidence type="ECO:0000259" key="10">
    <source>
        <dbReference type="PROSITE" id="PS50893"/>
    </source>
</evidence>
<name>A0AAP5M9A6_9CYAN</name>
<feature type="transmembrane region" description="Helical" evidence="9">
    <location>
        <begin position="451"/>
        <end position="472"/>
    </location>
</feature>
<dbReference type="SUPFAM" id="SSF90123">
    <property type="entry name" value="ABC transporter transmembrane region"/>
    <property type="match status" value="1"/>
</dbReference>
<keyword evidence="3" id="KW-1003">Cell membrane</keyword>
<dbReference type="RefSeq" id="WP_208344459.1">
    <property type="nucleotide sequence ID" value="NZ_CAWQFN010000505.1"/>
</dbReference>
<dbReference type="SMART" id="SM00382">
    <property type="entry name" value="AAA"/>
    <property type="match status" value="1"/>
</dbReference>
<proteinExistence type="predicted"/>
<feature type="domain" description="ABC transporter" evidence="10">
    <location>
        <begin position="731"/>
        <end position="963"/>
    </location>
</feature>
<dbReference type="Gene3D" id="3.40.50.300">
    <property type="entry name" value="P-loop containing nucleotide triphosphate hydrolases"/>
    <property type="match status" value="1"/>
</dbReference>
<dbReference type="AlphaFoldDB" id="A0AAP5M9A6"/>
<keyword evidence="2" id="KW-0813">Transport</keyword>
<keyword evidence="4 9" id="KW-0812">Transmembrane</keyword>
<evidence type="ECO:0000256" key="5">
    <source>
        <dbReference type="ARBA" id="ARBA00022741"/>
    </source>
</evidence>
<evidence type="ECO:0000256" key="4">
    <source>
        <dbReference type="ARBA" id="ARBA00022692"/>
    </source>
</evidence>
<comment type="subcellular location">
    <subcellularLocation>
        <location evidence="1">Cell membrane</location>
        <topology evidence="1">Multi-pass membrane protein</topology>
    </subcellularLocation>
</comment>
<dbReference type="FunFam" id="3.40.50.300:FF:000299">
    <property type="entry name" value="ABC transporter ATP-binding protein/permease"/>
    <property type="match status" value="1"/>
</dbReference>
<feature type="transmembrane region" description="Helical" evidence="9">
    <location>
        <begin position="556"/>
        <end position="577"/>
    </location>
</feature>
<dbReference type="InterPro" id="IPR039421">
    <property type="entry name" value="Type_1_exporter"/>
</dbReference>